<keyword evidence="2" id="KW-1185">Reference proteome</keyword>
<dbReference type="AlphaFoldDB" id="A0A7D3XRL1"/>
<reference evidence="1 2" key="1">
    <citation type="submission" date="2020-05" db="EMBL/GenBank/DDBJ databases">
        <title>Erythrobacter mangrovi sp. nov., isolated from rhizosphere soil of mangrove plant (Kandelia candel).</title>
        <authorList>
            <person name="Ye Y.H."/>
        </authorList>
    </citation>
    <scope>NUCLEOTIDE SEQUENCE [LARGE SCALE GENOMIC DNA]</scope>
    <source>
        <strain evidence="1 2">EB310</strain>
    </source>
</reference>
<evidence type="ECO:0008006" key="3">
    <source>
        <dbReference type="Google" id="ProtNLM"/>
    </source>
</evidence>
<gene>
    <name evidence="1" type="ORF">HQR01_07260</name>
</gene>
<evidence type="ECO:0000313" key="2">
    <source>
        <dbReference type="Proteomes" id="UP000504693"/>
    </source>
</evidence>
<evidence type="ECO:0000313" key="1">
    <source>
        <dbReference type="EMBL" id="QKG71191.1"/>
    </source>
</evidence>
<dbReference type="PROSITE" id="PS51257">
    <property type="entry name" value="PROKAR_LIPOPROTEIN"/>
    <property type="match status" value="1"/>
</dbReference>
<dbReference type="Proteomes" id="UP000504693">
    <property type="component" value="Chromosome"/>
</dbReference>
<dbReference type="RefSeq" id="WP_173213901.1">
    <property type="nucleotide sequence ID" value="NZ_CP053921.1"/>
</dbReference>
<organism evidence="1 2">
    <name type="scientific">Erythrobacter mangrovi</name>
    <dbReference type="NCBI Taxonomy" id="2739433"/>
    <lineage>
        <taxon>Bacteria</taxon>
        <taxon>Pseudomonadati</taxon>
        <taxon>Pseudomonadota</taxon>
        <taxon>Alphaproteobacteria</taxon>
        <taxon>Sphingomonadales</taxon>
        <taxon>Erythrobacteraceae</taxon>
        <taxon>Erythrobacter/Porphyrobacter group</taxon>
        <taxon>Erythrobacter</taxon>
    </lineage>
</organism>
<sequence length="283" mass="30670">MEFKTIRGLALAGASALMLTGCLFSPGKFTSELTLMKDGSFSYSYDGEIQMLALSKLGEMGEEEETFTPNCLDDETFEERDCTAEEIAEQQADWDAGAEDRAAKRKKDAEELKVLLGGIDPTDPQAAQEFAKKLERQRGWDKVEYVGDGIFDIDFHIAGQLSHDFSFPTVEKLPMANAFVTIVLRDGNQVRVDAPAFGAEKNGSPFQGMPSGMTGLTQLAMMGDESEVGRIAILDGTFSIVTDGHILANNTDEGPAPHSRGQVLSWSVSPNTAQAPTALIVFD</sequence>
<proteinExistence type="predicted"/>
<accession>A0A7D3XRL1</accession>
<protein>
    <recommendedName>
        <fullName evidence="3">Lipoprotein</fullName>
    </recommendedName>
</protein>
<dbReference type="EMBL" id="CP053921">
    <property type="protein sequence ID" value="QKG71191.1"/>
    <property type="molecule type" value="Genomic_DNA"/>
</dbReference>
<dbReference type="KEGG" id="emv:HQR01_07260"/>
<name>A0A7D3XRL1_9SPHN</name>